<reference evidence="1" key="2">
    <citation type="journal article" date="2019" name="Gigascience">
        <title>High-quality Schistosoma haematobium genome achieved by single-molecule and long-range sequencing.</title>
        <authorList>
            <person name="Stroehlein A.J."/>
            <person name="Korhonen P.K."/>
            <person name="Chong T.M."/>
            <person name="Lim Y.L."/>
            <person name="Chan K.G."/>
            <person name="Webster B."/>
            <person name="Rollinson D."/>
            <person name="Brindley P.J."/>
            <person name="Gasser R.B."/>
            <person name="Young N.D."/>
        </authorList>
    </citation>
    <scope>NUCLEOTIDE SEQUENCE</scope>
</reference>
<dbReference type="Proteomes" id="UP000471633">
    <property type="component" value="Unassembled WGS sequence"/>
</dbReference>
<dbReference type="GeneID" id="75578356"/>
<organism evidence="1 2">
    <name type="scientific">Schistosoma haematobium</name>
    <name type="common">Blood fluke</name>
    <dbReference type="NCBI Taxonomy" id="6185"/>
    <lineage>
        <taxon>Eukaryota</taxon>
        <taxon>Metazoa</taxon>
        <taxon>Spiralia</taxon>
        <taxon>Lophotrochozoa</taxon>
        <taxon>Platyhelminthes</taxon>
        <taxon>Trematoda</taxon>
        <taxon>Digenea</taxon>
        <taxon>Strigeidida</taxon>
        <taxon>Schistosomatoidea</taxon>
        <taxon>Schistosomatidae</taxon>
        <taxon>Schistosoma</taxon>
    </lineage>
</organism>
<accession>A0A922ILH3</accession>
<reference evidence="1" key="4">
    <citation type="journal article" date="2022" name="PLoS Pathog.">
        <title>Chromosome-level genome of Schistosoma haematobium underpins genome-wide explorations of molecular variation.</title>
        <authorList>
            <person name="Stroehlein A.J."/>
            <person name="Korhonen P.K."/>
            <person name="Lee V.V."/>
            <person name="Ralph S.A."/>
            <person name="Mentink-Kane M."/>
            <person name="You H."/>
            <person name="McManus D.P."/>
            <person name="Tchuente L.T."/>
            <person name="Stothard J.R."/>
            <person name="Kaur P."/>
            <person name="Dudchenko O."/>
            <person name="Aiden E.L."/>
            <person name="Yang B."/>
            <person name="Yang H."/>
            <person name="Emery A.M."/>
            <person name="Webster B.L."/>
            <person name="Brindley P.J."/>
            <person name="Rollinson D."/>
            <person name="Chang B.C.H."/>
            <person name="Gasser R.B."/>
            <person name="Young N.D."/>
        </authorList>
    </citation>
    <scope>NUCLEOTIDE SEQUENCE</scope>
</reference>
<proteinExistence type="predicted"/>
<reference evidence="1" key="1">
    <citation type="journal article" date="2012" name="Nat. Genet.">
        <title>Whole-genome sequence of Schistosoma haematobium.</title>
        <authorList>
            <person name="Young N.D."/>
            <person name="Jex A.R."/>
            <person name="Li B."/>
            <person name="Liu S."/>
            <person name="Yang L."/>
            <person name="Xiong Z."/>
            <person name="Li Y."/>
            <person name="Cantacessi C."/>
            <person name="Hall R.S."/>
            <person name="Xu X."/>
            <person name="Chen F."/>
            <person name="Wu X."/>
            <person name="Zerlotini A."/>
            <person name="Oliveira G."/>
            <person name="Hofmann A."/>
            <person name="Zhang G."/>
            <person name="Fang X."/>
            <person name="Kang Y."/>
            <person name="Campbell B.E."/>
            <person name="Loukas A."/>
            <person name="Ranganathan S."/>
            <person name="Rollinson D."/>
            <person name="Rinaldi G."/>
            <person name="Brindley P.J."/>
            <person name="Yang H."/>
            <person name="Wang J."/>
            <person name="Wang J."/>
            <person name="Gasser R.B."/>
        </authorList>
    </citation>
    <scope>NUCLEOTIDE SEQUENCE</scope>
</reference>
<dbReference type="RefSeq" id="XP_051065865.1">
    <property type="nucleotide sequence ID" value="XM_051219492.1"/>
</dbReference>
<dbReference type="EMBL" id="AMPZ03000006">
    <property type="protein sequence ID" value="KAH9581864.1"/>
    <property type="molecule type" value="Genomic_DNA"/>
</dbReference>
<comment type="caution">
    <text evidence="1">The sequence shown here is derived from an EMBL/GenBank/DDBJ whole genome shotgun (WGS) entry which is preliminary data.</text>
</comment>
<dbReference type="CTD" id="75578356"/>
<gene>
    <name evidence="1" type="ORF">MS3_00011085</name>
</gene>
<name>A0A922ILH3_SCHHA</name>
<protein>
    <submittedName>
        <fullName evidence="1">Uncharacterized protein</fullName>
    </submittedName>
</protein>
<evidence type="ECO:0000313" key="1">
    <source>
        <dbReference type="EMBL" id="KAH9581864.1"/>
    </source>
</evidence>
<dbReference type="KEGG" id="shx:MS3_00011085"/>
<evidence type="ECO:0000313" key="2">
    <source>
        <dbReference type="Proteomes" id="UP000471633"/>
    </source>
</evidence>
<keyword evidence="2" id="KW-1185">Reference proteome</keyword>
<reference evidence="1" key="3">
    <citation type="submission" date="2021-06" db="EMBL/GenBank/DDBJ databases">
        <title>Chromosome-level genome assembly for S. haematobium.</title>
        <authorList>
            <person name="Stroehlein A.J."/>
        </authorList>
    </citation>
    <scope>NUCLEOTIDE SEQUENCE</scope>
</reference>
<dbReference type="AlphaFoldDB" id="A0A922ILH3"/>
<sequence length="168" mass="19707">MDVKSSQIDMDTLKEIMKLNKGELKALDYKVQKTRLDIEKLIGETNADLKNHGVQSDQVIECRRMFYESEHGARIFGHMIKTIHFNKFKSPLVTNYNFTELIDCFEKQKKHHQMEAANRNGSVCYINLPPQHIEVFENVNNGLDTLHFVKSEFSLYLFLTTFGWKLIY</sequence>